<dbReference type="EMBL" id="CAJVCE010000037">
    <property type="protein sequence ID" value="CAG7657715.1"/>
    <property type="molecule type" value="Genomic_DNA"/>
</dbReference>
<comment type="caution">
    <text evidence="3">The sequence shown here is derived from an EMBL/GenBank/DDBJ whole genome shotgun (WGS) entry which is preliminary data.</text>
</comment>
<dbReference type="EC" id="1.1.1.127" evidence="3"/>
<keyword evidence="2 3" id="KW-0560">Oxidoreductase</keyword>
<dbReference type="InterPro" id="IPR020904">
    <property type="entry name" value="Sc_DH/Rdtase_CS"/>
</dbReference>
<reference evidence="3 4" key="1">
    <citation type="submission" date="2021-06" db="EMBL/GenBank/DDBJ databases">
        <authorList>
            <person name="Criscuolo A."/>
        </authorList>
    </citation>
    <scope>NUCLEOTIDE SEQUENCE [LARGE SCALE GENOMIC DNA]</scope>
    <source>
        <strain evidence="4">CIP 111802</strain>
    </source>
</reference>
<dbReference type="PANTHER" id="PTHR42760">
    <property type="entry name" value="SHORT-CHAIN DEHYDROGENASES/REDUCTASES FAMILY MEMBER"/>
    <property type="match status" value="1"/>
</dbReference>
<keyword evidence="4" id="KW-1185">Reference proteome</keyword>
<name>A0ABN7TVS6_9BACL</name>
<proteinExistence type="inferred from homology"/>
<organism evidence="3 4">
    <name type="scientific">Paenibacillus allorhizosphaerae</name>
    <dbReference type="NCBI Taxonomy" id="2849866"/>
    <lineage>
        <taxon>Bacteria</taxon>
        <taxon>Bacillati</taxon>
        <taxon>Bacillota</taxon>
        <taxon>Bacilli</taxon>
        <taxon>Bacillales</taxon>
        <taxon>Paenibacillaceae</taxon>
        <taxon>Paenibacillus</taxon>
    </lineage>
</organism>
<dbReference type="InterPro" id="IPR002347">
    <property type="entry name" value="SDR_fam"/>
</dbReference>
<dbReference type="PANTHER" id="PTHR42760:SF5">
    <property type="entry name" value="2-DEHYDRO-3-DEOXY-D-GLUCONATE 5-DEHYDROGENASE"/>
    <property type="match status" value="1"/>
</dbReference>
<dbReference type="Proteomes" id="UP000730618">
    <property type="component" value="Unassembled WGS sequence"/>
</dbReference>
<protein>
    <submittedName>
        <fullName evidence="3">2-dehydro-3-deoxy-D-gluconate 5-dehydrogenase</fullName>
        <ecNumber evidence="3">1.1.1.127</ecNumber>
    </submittedName>
</protein>
<dbReference type="Pfam" id="PF00106">
    <property type="entry name" value="adh_short"/>
    <property type="match status" value="1"/>
</dbReference>
<evidence type="ECO:0000313" key="3">
    <source>
        <dbReference type="EMBL" id="CAG7657715.1"/>
    </source>
</evidence>
<dbReference type="GO" id="GO:0047001">
    <property type="term" value="F:2-dehydro-3-deoxy-D-gluconate 5-dehydrogenase activity"/>
    <property type="evidence" value="ECO:0007669"/>
    <property type="project" value="UniProtKB-EC"/>
</dbReference>
<dbReference type="NCBIfam" id="TIGR01832">
    <property type="entry name" value="kduD"/>
    <property type="match status" value="1"/>
</dbReference>
<gene>
    <name evidence="3" type="primary">kduD_2</name>
    <name evidence="3" type="ORF">PAECIP111802_06838</name>
</gene>
<accession>A0ABN7TVS6</accession>
<comment type="similarity">
    <text evidence="1">Belongs to the short-chain dehydrogenases/reductases (SDR) family.</text>
</comment>
<evidence type="ECO:0000313" key="4">
    <source>
        <dbReference type="Proteomes" id="UP000730618"/>
    </source>
</evidence>
<evidence type="ECO:0000256" key="1">
    <source>
        <dbReference type="ARBA" id="ARBA00006484"/>
    </source>
</evidence>
<dbReference type="NCBIfam" id="NF005390">
    <property type="entry name" value="PRK06935.1"/>
    <property type="match status" value="1"/>
</dbReference>
<dbReference type="PROSITE" id="PS00061">
    <property type="entry name" value="ADH_SHORT"/>
    <property type="match status" value="1"/>
</dbReference>
<dbReference type="InterPro" id="IPR011286">
    <property type="entry name" value="2-deoxy-D-gluc_3_DH"/>
</dbReference>
<sequence length="285" mass="30455">MAHSLILTYNRKDKQSVVGASSDQLKTFKWGAIKMNLFDLTGKVALVTGGAVGLGGAISLGLARAGADVAIVTSNDRTREVQKQIEAMGRKVHTIVANLMDESALESVVNETLSKLGKIDILVNNSGIIRRTPAADHSAQDWHDVLNLNLNAAFFLSQLVGREMIKQGSGKIINIASMLSFQGGINVPGYTASKHAIAGVTKALANEWASKGIQVNAIAPGYMETDNTTALRADKERSDQILVRIPAARWGTPEDLQGPVVFLASQASDYMSGHVLCVDGGWMTR</sequence>
<evidence type="ECO:0000256" key="2">
    <source>
        <dbReference type="ARBA" id="ARBA00023002"/>
    </source>
</evidence>
<dbReference type="CDD" id="cd05347">
    <property type="entry name" value="Ga5DH-like_SDR_c"/>
    <property type="match status" value="1"/>
</dbReference>